<dbReference type="Gene3D" id="1.10.220.20">
    <property type="match status" value="1"/>
</dbReference>
<gene>
    <name evidence="1" type="ORF">SMTD_LOCUS6970</name>
</gene>
<evidence type="ECO:0000313" key="1">
    <source>
        <dbReference type="EMBL" id="VDP36819.1"/>
    </source>
</evidence>
<dbReference type="Proteomes" id="UP000269396">
    <property type="component" value="Unassembled WGS sequence"/>
</dbReference>
<keyword evidence="2" id="KW-1185">Reference proteome</keyword>
<evidence type="ECO:0000313" key="2">
    <source>
        <dbReference type="Proteomes" id="UP000269396"/>
    </source>
</evidence>
<organism evidence="1 2">
    <name type="scientific">Schistosoma mattheei</name>
    <dbReference type="NCBI Taxonomy" id="31246"/>
    <lineage>
        <taxon>Eukaryota</taxon>
        <taxon>Metazoa</taxon>
        <taxon>Spiralia</taxon>
        <taxon>Lophotrochozoa</taxon>
        <taxon>Platyhelminthes</taxon>
        <taxon>Trematoda</taxon>
        <taxon>Digenea</taxon>
        <taxon>Strigeidida</taxon>
        <taxon>Schistosomatoidea</taxon>
        <taxon>Schistosomatidae</taxon>
        <taxon>Schistosoma</taxon>
    </lineage>
</organism>
<protein>
    <submittedName>
        <fullName evidence="1">Uncharacterized protein</fullName>
    </submittedName>
</protein>
<name>A0A3P8GQ84_9TREM</name>
<sequence>MRGLKYLARHNFLNLSSSKQISKFIQNNADLCHSKIGAFLGLPPTDEINPTEVTM</sequence>
<accession>A0A3P8GQ84</accession>
<reference evidence="1 2" key="1">
    <citation type="submission" date="2018-11" db="EMBL/GenBank/DDBJ databases">
        <authorList>
            <consortium name="Pathogen Informatics"/>
        </authorList>
    </citation>
    <scope>NUCLEOTIDE SEQUENCE [LARGE SCALE GENOMIC DNA]</scope>
    <source>
        <strain>Denwood</strain>
        <strain evidence="2">Zambia</strain>
    </source>
</reference>
<dbReference type="EMBL" id="UZAL01027918">
    <property type="protein sequence ID" value="VDP36819.1"/>
    <property type="molecule type" value="Genomic_DNA"/>
</dbReference>
<proteinExistence type="predicted"/>
<dbReference type="AlphaFoldDB" id="A0A3P8GQ84"/>